<dbReference type="SUPFAM" id="SSF160574">
    <property type="entry name" value="BT0923-like"/>
    <property type="match status" value="1"/>
</dbReference>
<dbReference type="Gene3D" id="3.10.450.360">
    <property type="match status" value="1"/>
</dbReference>
<accession>A0A1I1QNE4</accession>
<name>A0A1I1QNE4_9FLAO</name>
<dbReference type="EMBL" id="FOMH01000005">
    <property type="protein sequence ID" value="SFD21368.1"/>
    <property type="molecule type" value="Genomic_DNA"/>
</dbReference>
<proteinExistence type="predicted"/>
<evidence type="ECO:0000313" key="2">
    <source>
        <dbReference type="Proteomes" id="UP000199672"/>
    </source>
</evidence>
<keyword evidence="2" id="KW-1185">Reference proteome</keyword>
<organism evidence="1 2">
    <name type="scientific">Flavobacterium phragmitis</name>
    <dbReference type="NCBI Taxonomy" id="739143"/>
    <lineage>
        <taxon>Bacteria</taxon>
        <taxon>Pseudomonadati</taxon>
        <taxon>Bacteroidota</taxon>
        <taxon>Flavobacteriia</taxon>
        <taxon>Flavobacteriales</taxon>
        <taxon>Flavobacteriaceae</taxon>
        <taxon>Flavobacterium</taxon>
    </lineage>
</organism>
<protein>
    <recommendedName>
        <fullName evidence="3">Beta-lactamase-inhibitor-like, PepSY-like</fullName>
    </recommendedName>
</protein>
<evidence type="ECO:0008006" key="3">
    <source>
        <dbReference type="Google" id="ProtNLM"/>
    </source>
</evidence>
<dbReference type="Proteomes" id="UP000199672">
    <property type="component" value="Unassembled WGS sequence"/>
</dbReference>
<sequence length="151" mass="17562">MRIFILFAFFIYSNFIIGQGASLIPPDYVINAFEKQYPKKKAVWEIEYGEKNDDLTFIAKFTKAPKTIAFAYYDQNGVFKVCKVQMPSIKLGKKIQTYLKANYSVKSVKEVFSVIDYSNIKSFEVGVIKDSKSYNLIFDQDGEFLKRIRIR</sequence>
<evidence type="ECO:0000313" key="1">
    <source>
        <dbReference type="EMBL" id="SFD21368.1"/>
    </source>
</evidence>
<reference evidence="2" key="1">
    <citation type="submission" date="2016-10" db="EMBL/GenBank/DDBJ databases">
        <authorList>
            <person name="Varghese N."/>
            <person name="Submissions S."/>
        </authorList>
    </citation>
    <scope>NUCLEOTIDE SEQUENCE [LARGE SCALE GENOMIC DNA]</scope>
    <source>
        <strain evidence="2">CGMCC 1.10370</strain>
    </source>
</reference>
<dbReference type="AlphaFoldDB" id="A0A1I1QNE4"/>
<dbReference type="OrthoDB" id="1356499at2"/>
<dbReference type="RefSeq" id="WP_091493303.1">
    <property type="nucleotide sequence ID" value="NZ_FOMH01000005.1"/>
</dbReference>
<gene>
    <name evidence="1" type="ORF">SAMN05216297_105298</name>
</gene>